<keyword evidence="3" id="KW-0347">Helicase</keyword>
<dbReference type="Gene3D" id="3.40.50.300">
    <property type="entry name" value="P-loop containing nucleotide triphosphate hydrolases"/>
    <property type="match status" value="2"/>
</dbReference>
<dbReference type="SUPFAM" id="SSF52540">
    <property type="entry name" value="P-loop containing nucleoside triphosphate hydrolases"/>
    <property type="match status" value="2"/>
</dbReference>
<dbReference type="InterPro" id="IPR050615">
    <property type="entry name" value="ATP-dep_DNA_Helicase"/>
</dbReference>
<evidence type="ECO:0000256" key="4">
    <source>
        <dbReference type="ARBA" id="ARBA00022840"/>
    </source>
</evidence>
<keyword evidence="1" id="KW-0547">Nucleotide-binding</keyword>
<proteinExistence type="predicted"/>
<dbReference type="GO" id="GO:0016787">
    <property type="term" value="F:hydrolase activity"/>
    <property type="evidence" value="ECO:0007669"/>
    <property type="project" value="UniProtKB-KW"/>
</dbReference>
<evidence type="ECO:0000256" key="1">
    <source>
        <dbReference type="ARBA" id="ARBA00022741"/>
    </source>
</evidence>
<reference evidence="6" key="1">
    <citation type="journal article" date="2019" name="Philos. Trans. R. Soc. Lond., B, Biol. Sci.">
        <title>Targeted metagenomic recovery of four divergent viruses reveals shared and distinctive characteristics of giant viruses of marine eukaryotes.</title>
        <authorList>
            <person name="Needham D.M."/>
            <person name="Poirier C."/>
            <person name="Hehenberger E."/>
            <person name="Jimenez V."/>
            <person name="Swalwell J.E."/>
            <person name="Santoro A.E."/>
            <person name="Worden A.Z."/>
        </authorList>
    </citation>
    <scope>NUCLEOTIDE SEQUENCE</scope>
    <source>
        <strain evidence="6">OPacV-662</strain>
    </source>
</reference>
<name>A0A5J6VK68_9VIRU</name>
<dbReference type="PANTHER" id="PTHR11274:SF0">
    <property type="entry name" value="GENERAL TRANSCRIPTION AND DNA REPAIR FACTOR IIH HELICASE SUBUNIT XPB"/>
    <property type="match status" value="1"/>
</dbReference>
<dbReference type="GO" id="GO:0003677">
    <property type="term" value="F:DNA binding"/>
    <property type="evidence" value="ECO:0007669"/>
    <property type="project" value="InterPro"/>
</dbReference>
<dbReference type="CDD" id="cd18785">
    <property type="entry name" value="SF2_C"/>
    <property type="match status" value="1"/>
</dbReference>
<sequence length="468" mass="53762">MLEKKGLVLNASNGISHIDICEQLTVCPKVNSQYGKPPPSFSLYKWVDDDIPNDDIPNDDIPNDDIPQKQLIVPKFWAFNNNYHNVEVLPTNNPIDVTFNGELRDYQQKVVDVVLPQFHTRGGGIISLPCGDGKTCVAINLFTRLKVKTLVLVHKSFLMNQWKESIKKFTNARIGTLRQSTIDIEDKDIVIGMLQSVSMKDYHPSIFNEFDMLIVDEVHHISSRSFSKALTKCTYKYTLGLSATPTRADGLSKVFHWFLGDMMYKREKQHNENVEVKMIKFSLPDTSDEKMKNLYKIKYMRNREINVSGMLTNITNVGPRNELIQNTLNNILEKDITRNILVLSARVDHLVSLKDSFDEIWPDVPSSLYIGRMKQRDLDTAERKQILFGTYAMVSEGFDLPKLNTLILATPMSNVEQCVGRIMRTRDESKPLIFDIVDSIVPFKNQGFKRLKFYKTHKYGITWVESNK</sequence>
<organism evidence="6">
    <name type="scientific">Megaviridae environmental sample</name>
    <dbReference type="NCBI Taxonomy" id="1737588"/>
    <lineage>
        <taxon>Viruses</taxon>
        <taxon>Varidnaviria</taxon>
        <taxon>Bamfordvirae</taxon>
        <taxon>Nucleocytoviricota</taxon>
        <taxon>Megaviricetes</taxon>
        <taxon>Imitervirales</taxon>
        <taxon>Mimiviridae</taxon>
        <taxon>environmental samples</taxon>
    </lineage>
</organism>
<dbReference type="PANTHER" id="PTHR11274">
    <property type="entry name" value="RAD25/XP-B DNA REPAIR HELICASE"/>
    <property type="match status" value="1"/>
</dbReference>
<dbReference type="GO" id="GO:0004386">
    <property type="term" value="F:helicase activity"/>
    <property type="evidence" value="ECO:0007669"/>
    <property type="project" value="UniProtKB-KW"/>
</dbReference>
<keyword evidence="2" id="KW-0378">Hydrolase</keyword>
<dbReference type="EMBL" id="MN448271">
    <property type="protein sequence ID" value="QFG73821.1"/>
    <property type="molecule type" value="Genomic_DNA"/>
</dbReference>
<dbReference type="InterPro" id="IPR014001">
    <property type="entry name" value="Helicase_ATP-bd"/>
</dbReference>
<evidence type="ECO:0000256" key="3">
    <source>
        <dbReference type="ARBA" id="ARBA00022806"/>
    </source>
</evidence>
<dbReference type="GO" id="GO:0005524">
    <property type="term" value="F:ATP binding"/>
    <property type="evidence" value="ECO:0007669"/>
    <property type="project" value="UniProtKB-KW"/>
</dbReference>
<dbReference type="PROSITE" id="PS51192">
    <property type="entry name" value="HELICASE_ATP_BIND_1"/>
    <property type="match status" value="1"/>
</dbReference>
<dbReference type="InterPro" id="IPR027417">
    <property type="entry name" value="P-loop_NTPase"/>
</dbReference>
<accession>A0A5J6VK68</accession>
<protein>
    <submittedName>
        <fullName evidence="6">Type III restriction enzyme, res subunit</fullName>
    </submittedName>
</protein>
<dbReference type="SMART" id="SM00487">
    <property type="entry name" value="DEXDc"/>
    <property type="match status" value="1"/>
</dbReference>
<dbReference type="Pfam" id="PF04851">
    <property type="entry name" value="ResIII"/>
    <property type="match status" value="1"/>
</dbReference>
<evidence type="ECO:0000259" key="5">
    <source>
        <dbReference type="PROSITE" id="PS51192"/>
    </source>
</evidence>
<evidence type="ECO:0000313" key="6">
    <source>
        <dbReference type="EMBL" id="QFG73821.1"/>
    </source>
</evidence>
<dbReference type="InterPro" id="IPR006935">
    <property type="entry name" value="Helicase/UvrB_N"/>
</dbReference>
<dbReference type="CDD" id="cd17926">
    <property type="entry name" value="DEXHc_RE"/>
    <property type="match status" value="1"/>
</dbReference>
<feature type="domain" description="Helicase ATP-binding" evidence="5">
    <location>
        <begin position="115"/>
        <end position="263"/>
    </location>
</feature>
<evidence type="ECO:0000256" key="2">
    <source>
        <dbReference type="ARBA" id="ARBA00022801"/>
    </source>
</evidence>
<keyword evidence="4" id="KW-0067">ATP-binding</keyword>